<reference evidence="1" key="1">
    <citation type="submission" date="2018-11" db="EMBL/GenBank/DDBJ databases">
        <authorList>
            <consortium name="Genoscope - CEA"/>
            <person name="William W."/>
        </authorList>
    </citation>
    <scope>NUCLEOTIDE SEQUENCE</scope>
</reference>
<organism evidence="1">
    <name type="scientific">Brassica oleracea</name>
    <name type="common">Wild cabbage</name>
    <dbReference type="NCBI Taxonomy" id="3712"/>
    <lineage>
        <taxon>Eukaryota</taxon>
        <taxon>Viridiplantae</taxon>
        <taxon>Streptophyta</taxon>
        <taxon>Embryophyta</taxon>
        <taxon>Tracheophyta</taxon>
        <taxon>Spermatophyta</taxon>
        <taxon>Magnoliopsida</taxon>
        <taxon>eudicotyledons</taxon>
        <taxon>Gunneridae</taxon>
        <taxon>Pentapetalae</taxon>
        <taxon>rosids</taxon>
        <taxon>malvids</taxon>
        <taxon>Brassicales</taxon>
        <taxon>Brassicaceae</taxon>
        <taxon>Brassiceae</taxon>
        <taxon>Brassica</taxon>
    </lineage>
</organism>
<evidence type="ECO:0000313" key="1">
    <source>
        <dbReference type="EMBL" id="VDD34314.1"/>
    </source>
</evidence>
<name>A0A3P6EG73_BRAOL</name>
<accession>A0A3P6EG73</accession>
<proteinExistence type="predicted"/>
<dbReference type="EMBL" id="LR031875">
    <property type="protein sequence ID" value="VDD34314.1"/>
    <property type="molecule type" value="Genomic_DNA"/>
</dbReference>
<dbReference type="AlphaFoldDB" id="A0A3P6EG73"/>
<sequence>MVLQAQRSLAIPLRKEVHHIHLQARQTNHRFWRFLLQRENAGRLEFQLILRKLTIKDQVLHRYLRLSECTCD</sequence>
<protein>
    <submittedName>
        <fullName evidence="1">Uncharacterized protein</fullName>
    </submittedName>
</protein>
<gene>
    <name evidence="1" type="ORF">BOLC9T59637H</name>
</gene>